<feature type="transmembrane region" description="Helical" evidence="2">
    <location>
        <begin position="335"/>
        <end position="358"/>
    </location>
</feature>
<dbReference type="Proteomes" id="UP000244855">
    <property type="component" value="Unassembled WGS sequence"/>
</dbReference>
<organism evidence="3 4">
    <name type="scientific">Periconia macrospinosa</name>
    <dbReference type="NCBI Taxonomy" id="97972"/>
    <lineage>
        <taxon>Eukaryota</taxon>
        <taxon>Fungi</taxon>
        <taxon>Dikarya</taxon>
        <taxon>Ascomycota</taxon>
        <taxon>Pezizomycotina</taxon>
        <taxon>Dothideomycetes</taxon>
        <taxon>Pleosporomycetidae</taxon>
        <taxon>Pleosporales</taxon>
        <taxon>Massarineae</taxon>
        <taxon>Periconiaceae</taxon>
        <taxon>Periconia</taxon>
    </lineage>
</organism>
<feature type="transmembrane region" description="Helical" evidence="2">
    <location>
        <begin position="129"/>
        <end position="149"/>
    </location>
</feature>
<feature type="region of interest" description="Disordered" evidence="1">
    <location>
        <begin position="411"/>
        <end position="526"/>
    </location>
</feature>
<feature type="compositionally biased region" description="Polar residues" evidence="1">
    <location>
        <begin position="445"/>
        <end position="457"/>
    </location>
</feature>
<dbReference type="AlphaFoldDB" id="A0A2V1DHH9"/>
<feature type="compositionally biased region" description="Basic and acidic residues" evidence="1">
    <location>
        <begin position="411"/>
        <end position="430"/>
    </location>
</feature>
<proteinExistence type="predicted"/>
<gene>
    <name evidence="3" type="ORF">DM02DRAFT_617127</name>
</gene>
<evidence type="ECO:0000256" key="1">
    <source>
        <dbReference type="SAM" id="MobiDB-lite"/>
    </source>
</evidence>
<feature type="transmembrane region" description="Helical" evidence="2">
    <location>
        <begin position="262"/>
        <end position="279"/>
    </location>
</feature>
<feature type="transmembrane region" description="Helical" evidence="2">
    <location>
        <begin position="300"/>
        <end position="323"/>
    </location>
</feature>
<evidence type="ECO:0000313" key="4">
    <source>
        <dbReference type="Proteomes" id="UP000244855"/>
    </source>
</evidence>
<keyword evidence="4" id="KW-1185">Reference proteome</keyword>
<protein>
    <submittedName>
        <fullName evidence="3">Uncharacterized protein</fullName>
    </submittedName>
</protein>
<feature type="transmembrane region" description="Helical" evidence="2">
    <location>
        <begin position="89"/>
        <end position="108"/>
    </location>
</feature>
<keyword evidence="2" id="KW-0812">Transmembrane</keyword>
<dbReference type="STRING" id="97972.A0A2V1DHH9"/>
<reference evidence="3 4" key="1">
    <citation type="journal article" date="2018" name="Sci. Rep.">
        <title>Comparative genomics provides insights into the lifestyle and reveals functional heterogeneity of dark septate endophytic fungi.</title>
        <authorList>
            <person name="Knapp D.G."/>
            <person name="Nemeth J.B."/>
            <person name="Barry K."/>
            <person name="Hainaut M."/>
            <person name="Henrissat B."/>
            <person name="Johnson J."/>
            <person name="Kuo A."/>
            <person name="Lim J.H.P."/>
            <person name="Lipzen A."/>
            <person name="Nolan M."/>
            <person name="Ohm R.A."/>
            <person name="Tamas L."/>
            <person name="Grigoriev I.V."/>
            <person name="Spatafora J.W."/>
            <person name="Nagy L.G."/>
            <person name="Kovacs G.M."/>
        </authorList>
    </citation>
    <scope>NUCLEOTIDE SEQUENCE [LARGE SCALE GENOMIC DNA]</scope>
    <source>
        <strain evidence="3 4">DSE2036</strain>
    </source>
</reference>
<accession>A0A2V1DHH9</accession>
<keyword evidence="2" id="KW-0472">Membrane</keyword>
<evidence type="ECO:0000256" key="2">
    <source>
        <dbReference type="SAM" id="Phobius"/>
    </source>
</evidence>
<sequence length="526" mass="59625">MAALESRSLVPFTPTGSNGSETIINGVSFNLDVLREFKYELYSNNTISNESHCYLVFDRFKPTMLDNGTWLHATSCYIPYYGIGTRGKASIAFGVAFGLSIMFTLINLNKHGRLYIREDKRFRAVGRRWQWYWMLFAAACGMISTLTGVDIDRYYVQQLPIILQCFFFMLMVPGALAMVWEGVRHWGSWQERQIVDSDPYGMPQDDKRAKFEFWIPLVFYLFAWIEFFMTIPRPWTPLQKQSNPEQIELIARPAATNARGKAGAVMAAMAWLVICVSLHHSMRHYKPSPTPISFLRNCPWHLLLGILLLGARVAYGLAAAWIWDLSVFQQHVHIGWPFGLGYGTILAIIVVFEIAGFLEENEDKQLIAQRIARGRIQDAELNIVRKPNWWNRHMMSRFASDDQRLRDMTREVGGDEHNGRRTGSHDEARATTRGTAMEMRDMDASNMNIRNRSTSRPPQDPFRDESPPSTGGRGQRLGMSSETASVRTERTDLTGQTLGPGGGGAGTESPANGPPPQQRIRSMLDV</sequence>
<feature type="transmembrane region" description="Helical" evidence="2">
    <location>
        <begin position="211"/>
        <end position="231"/>
    </location>
</feature>
<dbReference type="Pfam" id="PF10361">
    <property type="entry name" value="DUF2434"/>
    <property type="match status" value="1"/>
</dbReference>
<evidence type="ECO:0000313" key="3">
    <source>
        <dbReference type="EMBL" id="PVH96584.1"/>
    </source>
</evidence>
<keyword evidence="2" id="KW-1133">Transmembrane helix</keyword>
<dbReference type="InterPro" id="IPR018830">
    <property type="entry name" value="DUF2434"/>
</dbReference>
<dbReference type="OrthoDB" id="5308502at2759"/>
<name>A0A2V1DHH9_9PLEO</name>
<dbReference type="EMBL" id="KZ805460">
    <property type="protein sequence ID" value="PVH96584.1"/>
    <property type="molecule type" value="Genomic_DNA"/>
</dbReference>
<feature type="transmembrane region" description="Helical" evidence="2">
    <location>
        <begin position="161"/>
        <end position="183"/>
    </location>
</feature>